<dbReference type="NCBIfam" id="TIGR00259">
    <property type="entry name" value="thylakoid_BtpA"/>
    <property type="match status" value="1"/>
</dbReference>
<organism evidence="2 3">
    <name type="scientific">Aphis glycines</name>
    <name type="common">Soybean aphid</name>
    <dbReference type="NCBI Taxonomy" id="307491"/>
    <lineage>
        <taxon>Eukaryota</taxon>
        <taxon>Metazoa</taxon>
        <taxon>Ecdysozoa</taxon>
        <taxon>Arthropoda</taxon>
        <taxon>Hexapoda</taxon>
        <taxon>Insecta</taxon>
        <taxon>Pterygota</taxon>
        <taxon>Neoptera</taxon>
        <taxon>Paraneoptera</taxon>
        <taxon>Hemiptera</taxon>
        <taxon>Sternorrhyncha</taxon>
        <taxon>Aphidomorpha</taxon>
        <taxon>Aphidoidea</taxon>
        <taxon>Aphididae</taxon>
        <taxon>Aphidini</taxon>
        <taxon>Aphis</taxon>
        <taxon>Aphis</taxon>
    </lineage>
</organism>
<dbReference type="AlphaFoldDB" id="A0A6G0U5P2"/>
<evidence type="ECO:0008006" key="4">
    <source>
        <dbReference type="Google" id="ProtNLM"/>
    </source>
</evidence>
<comment type="similarity">
    <text evidence="1">Belongs to the BtpA family.</text>
</comment>
<gene>
    <name evidence="2" type="ORF">AGLY_001620</name>
</gene>
<accession>A0A6G0U5P2</accession>
<protein>
    <recommendedName>
        <fullName evidence="4">BtpA family membrane complex biogenesis protein</fullName>
    </recommendedName>
</protein>
<dbReference type="Proteomes" id="UP000475862">
    <property type="component" value="Unassembled WGS sequence"/>
</dbReference>
<dbReference type="Pfam" id="PF03437">
    <property type="entry name" value="BtpA"/>
    <property type="match status" value="1"/>
</dbReference>
<dbReference type="EMBL" id="VYZN01000002">
    <property type="protein sequence ID" value="KAE9544441.1"/>
    <property type="molecule type" value="Genomic_DNA"/>
</dbReference>
<sequence length="326" mass="36190">MNTIQNIFKAKLNNVFGMIHVKPLPGTPLYGRSIKQIIYTACKEAEIYMKCGVDGIVVENMHDIPYVPAKEIGPEIVSSMTRVCSSIRQLVPEHIPCGLQILAAANKEAIAVAHATDFQFIRAEGFVFGHVADEGYMDACAGKLLRYRKSIDAQNVCIFTDIKKKHSSHAITHDVSLIETAKAAEFFLTDGIIVTGTATGQPAKPSDLIEVKSSVNVPVLVGSGITVNNVHEYRGADGFIIGSHFKKHGMWQNELNETTTEIKKLNFILNISYHIIDSIQKINEHKPLTSFFIFMTYKHLKYVTALGSITTINCYKLHLNKNGQRN</sequence>
<dbReference type="SUPFAM" id="SSF51366">
    <property type="entry name" value="Ribulose-phoshate binding barrel"/>
    <property type="match status" value="1"/>
</dbReference>
<dbReference type="PANTHER" id="PTHR21381">
    <property type="entry name" value="ZGC:162297"/>
    <property type="match status" value="1"/>
</dbReference>
<comment type="caution">
    <text evidence="2">The sequence shown here is derived from an EMBL/GenBank/DDBJ whole genome shotgun (WGS) entry which is preliminary data.</text>
</comment>
<dbReference type="PANTHER" id="PTHR21381:SF3">
    <property type="entry name" value="SGC REGION PROTEIN SGCQ-RELATED"/>
    <property type="match status" value="1"/>
</dbReference>
<evidence type="ECO:0000313" key="2">
    <source>
        <dbReference type="EMBL" id="KAE9544441.1"/>
    </source>
</evidence>
<name>A0A6G0U5P2_APHGL</name>
<evidence type="ECO:0000256" key="1">
    <source>
        <dbReference type="ARBA" id="ARBA00006007"/>
    </source>
</evidence>
<dbReference type="CDD" id="cd04722">
    <property type="entry name" value="TIM_phosphate_binding"/>
    <property type="match status" value="1"/>
</dbReference>
<dbReference type="OrthoDB" id="10045006at2759"/>
<keyword evidence="3" id="KW-1185">Reference proteome</keyword>
<dbReference type="InterPro" id="IPR005137">
    <property type="entry name" value="BtpA"/>
</dbReference>
<reference evidence="2 3" key="1">
    <citation type="submission" date="2019-08" db="EMBL/GenBank/DDBJ databases">
        <title>The genome of the soybean aphid Biotype 1, its phylome, world population structure and adaptation to the North American continent.</title>
        <authorList>
            <person name="Giordano R."/>
            <person name="Donthu R.K."/>
            <person name="Hernandez A.G."/>
            <person name="Wright C.L."/>
            <person name="Zimin A.V."/>
        </authorList>
    </citation>
    <scope>NUCLEOTIDE SEQUENCE [LARGE SCALE GENOMIC DNA]</scope>
    <source>
        <tissue evidence="2">Whole aphids</tissue>
    </source>
</reference>
<evidence type="ECO:0000313" key="3">
    <source>
        <dbReference type="Proteomes" id="UP000475862"/>
    </source>
</evidence>
<proteinExistence type="inferred from homology"/>
<dbReference type="InterPro" id="IPR011060">
    <property type="entry name" value="RibuloseP-bd_barrel"/>
</dbReference>